<proteinExistence type="inferred from homology"/>
<dbReference type="NCBIfam" id="NF006093">
    <property type="entry name" value="PRK08245.1"/>
    <property type="match status" value="1"/>
</dbReference>
<evidence type="ECO:0000313" key="13">
    <source>
        <dbReference type="Proteomes" id="UP001610810"/>
    </source>
</evidence>
<sequence length="250" mass="26037">MTGTAHPDPAEALTGTVRDRLARAGSATIANMLLRRGLRNVLMAGVRPLAAGQRPMVGPAYTLRFIPAREDLDTLAGYASSDHLHRRAIEECPPGAVLVIDALGSTAAASMGDMMAARLKHRGVSGAVTDGGYRDSAAVARTGLPCFHRDNAPRATPVALHPVALDEPVGCGGVAVYPGDVLLGDADGVVVVPRHLVAEVAAEGADAAAYEEFAALQIERGRPLFGLFPGTSESRQEYDTWVAAGRPGLE</sequence>
<accession>A0ABW7RZ03</accession>
<comment type="cofactor">
    <cofactor evidence="2">
        <name>a divalent metal cation</name>
        <dbReference type="ChEBI" id="CHEBI:60240"/>
    </cofactor>
</comment>
<dbReference type="GO" id="GO:0032259">
    <property type="term" value="P:methylation"/>
    <property type="evidence" value="ECO:0007669"/>
    <property type="project" value="UniProtKB-KW"/>
</dbReference>
<evidence type="ECO:0000256" key="10">
    <source>
        <dbReference type="ARBA" id="ARBA00032305"/>
    </source>
</evidence>
<protein>
    <recommendedName>
        <fullName evidence="7">Putative 4-hydroxy-4-methyl-2-oxoglutarate aldolase</fullName>
        <ecNumber evidence="6">4.1.1.112</ecNumber>
        <ecNumber evidence="5">4.1.3.17</ecNumber>
    </recommendedName>
    <alternativeName>
        <fullName evidence="10">Oxaloacetate decarboxylase</fullName>
    </alternativeName>
    <alternativeName>
        <fullName evidence="9">RraA-like protein</fullName>
    </alternativeName>
</protein>
<dbReference type="InterPro" id="IPR005493">
    <property type="entry name" value="RraA/RraA-like"/>
</dbReference>
<keyword evidence="13" id="KW-1185">Reference proteome</keyword>
<evidence type="ECO:0000256" key="5">
    <source>
        <dbReference type="ARBA" id="ARBA00012213"/>
    </source>
</evidence>
<dbReference type="EC" id="4.1.1.112" evidence="6"/>
<evidence type="ECO:0000256" key="2">
    <source>
        <dbReference type="ARBA" id="ARBA00001968"/>
    </source>
</evidence>
<dbReference type="Proteomes" id="UP001610810">
    <property type="component" value="Unassembled WGS sequence"/>
</dbReference>
<evidence type="ECO:0000256" key="8">
    <source>
        <dbReference type="ARBA" id="ARBA00025046"/>
    </source>
</evidence>
<evidence type="ECO:0000313" key="12">
    <source>
        <dbReference type="EMBL" id="MFI0572207.1"/>
    </source>
</evidence>
<dbReference type="RefSeq" id="WP_307851415.1">
    <property type="nucleotide sequence ID" value="NZ_JAAIFS010000001.1"/>
</dbReference>
<dbReference type="InterPro" id="IPR036704">
    <property type="entry name" value="RraA/RraA-like_sf"/>
</dbReference>
<dbReference type="EMBL" id="JBIQWK010000003">
    <property type="protein sequence ID" value="MFI0572207.1"/>
    <property type="molecule type" value="Genomic_DNA"/>
</dbReference>
<reference evidence="12 13" key="1">
    <citation type="submission" date="2024-10" db="EMBL/GenBank/DDBJ databases">
        <authorList>
            <person name="Wannawong T."/>
            <person name="Kuncharoen N."/>
            <person name="Mhuantong W."/>
        </authorList>
    </citation>
    <scope>NUCLEOTIDE SEQUENCE [LARGE SCALE GENOMIC DNA]</scope>
    <source>
        <strain evidence="12 13">CALK1-4</strain>
    </source>
</reference>
<evidence type="ECO:0000256" key="9">
    <source>
        <dbReference type="ARBA" id="ARBA00030169"/>
    </source>
</evidence>
<dbReference type="PANTHER" id="PTHR33254">
    <property type="entry name" value="4-HYDROXY-4-METHYL-2-OXOGLUTARATE ALDOLASE 3-RELATED"/>
    <property type="match status" value="1"/>
</dbReference>
<gene>
    <name evidence="12" type="ORF">ACH3YB_11245</name>
</gene>
<evidence type="ECO:0000256" key="4">
    <source>
        <dbReference type="ARBA" id="ARBA00011233"/>
    </source>
</evidence>
<dbReference type="Pfam" id="PF03737">
    <property type="entry name" value="RraA-like"/>
    <property type="match status" value="1"/>
</dbReference>
<comment type="similarity">
    <text evidence="3">Belongs to the class II aldolase/RraA-like family.</text>
</comment>
<dbReference type="SUPFAM" id="SSF89562">
    <property type="entry name" value="RraA-like"/>
    <property type="match status" value="1"/>
</dbReference>
<dbReference type="Gene3D" id="3.50.30.40">
    <property type="entry name" value="Ribonuclease E inhibitor RraA/RraA-like"/>
    <property type="match status" value="1"/>
</dbReference>
<comment type="function">
    <text evidence="8">Catalyzes the aldol cleavage of 4-hydroxy-4-methyl-2-oxoglutarate (HMG) into 2 molecules of pyruvate. Also contains a secondary oxaloacetate (OAA) decarboxylase activity due to the common pyruvate enolate transition state formed following C-C bond cleavage in the retro-aldol and decarboxylation reactions.</text>
</comment>
<evidence type="ECO:0000256" key="11">
    <source>
        <dbReference type="ARBA" id="ARBA00047973"/>
    </source>
</evidence>
<evidence type="ECO:0000256" key="6">
    <source>
        <dbReference type="ARBA" id="ARBA00012947"/>
    </source>
</evidence>
<evidence type="ECO:0000256" key="3">
    <source>
        <dbReference type="ARBA" id="ARBA00008621"/>
    </source>
</evidence>
<evidence type="ECO:0000256" key="1">
    <source>
        <dbReference type="ARBA" id="ARBA00001342"/>
    </source>
</evidence>
<comment type="subunit">
    <text evidence="4">Homotrimer.</text>
</comment>
<evidence type="ECO:0000256" key="7">
    <source>
        <dbReference type="ARBA" id="ARBA00016549"/>
    </source>
</evidence>
<dbReference type="CDD" id="cd16841">
    <property type="entry name" value="RraA_family"/>
    <property type="match status" value="1"/>
</dbReference>
<name>A0ABW7RZ03_STRTE</name>
<keyword evidence="12" id="KW-0489">Methyltransferase</keyword>
<comment type="catalytic activity">
    <reaction evidence="11">
        <text>oxaloacetate + H(+) = pyruvate + CO2</text>
        <dbReference type="Rhea" id="RHEA:15641"/>
        <dbReference type="ChEBI" id="CHEBI:15361"/>
        <dbReference type="ChEBI" id="CHEBI:15378"/>
        <dbReference type="ChEBI" id="CHEBI:16452"/>
        <dbReference type="ChEBI" id="CHEBI:16526"/>
        <dbReference type="EC" id="4.1.1.112"/>
    </reaction>
</comment>
<dbReference type="EC" id="4.1.3.17" evidence="5"/>
<dbReference type="PANTHER" id="PTHR33254:SF16">
    <property type="entry name" value="BLR3842 PROTEIN"/>
    <property type="match status" value="1"/>
</dbReference>
<keyword evidence="12" id="KW-0808">Transferase</keyword>
<comment type="catalytic activity">
    <reaction evidence="1">
        <text>4-hydroxy-4-methyl-2-oxoglutarate = 2 pyruvate</text>
        <dbReference type="Rhea" id="RHEA:22748"/>
        <dbReference type="ChEBI" id="CHEBI:15361"/>
        <dbReference type="ChEBI" id="CHEBI:58276"/>
        <dbReference type="EC" id="4.1.3.17"/>
    </reaction>
</comment>
<comment type="caution">
    <text evidence="12">The sequence shown here is derived from an EMBL/GenBank/DDBJ whole genome shotgun (WGS) entry which is preliminary data.</text>
</comment>
<organism evidence="12 13">
    <name type="scientific">Streptomyces tendae</name>
    <dbReference type="NCBI Taxonomy" id="1932"/>
    <lineage>
        <taxon>Bacteria</taxon>
        <taxon>Bacillati</taxon>
        <taxon>Actinomycetota</taxon>
        <taxon>Actinomycetes</taxon>
        <taxon>Kitasatosporales</taxon>
        <taxon>Streptomycetaceae</taxon>
        <taxon>Streptomyces</taxon>
    </lineage>
</organism>
<dbReference type="GO" id="GO:0008168">
    <property type="term" value="F:methyltransferase activity"/>
    <property type="evidence" value="ECO:0007669"/>
    <property type="project" value="UniProtKB-KW"/>
</dbReference>